<dbReference type="Proteomes" id="UP000708208">
    <property type="component" value="Unassembled WGS sequence"/>
</dbReference>
<keyword evidence="2" id="KW-1185">Reference proteome</keyword>
<dbReference type="EMBL" id="CAJVCH010168606">
    <property type="protein sequence ID" value="CAG7728791.1"/>
    <property type="molecule type" value="Genomic_DNA"/>
</dbReference>
<protein>
    <recommendedName>
        <fullName evidence="3">N-acetyltransferase domain-containing protein</fullName>
    </recommendedName>
</protein>
<organism evidence="1 2">
    <name type="scientific">Allacma fusca</name>
    <dbReference type="NCBI Taxonomy" id="39272"/>
    <lineage>
        <taxon>Eukaryota</taxon>
        <taxon>Metazoa</taxon>
        <taxon>Ecdysozoa</taxon>
        <taxon>Arthropoda</taxon>
        <taxon>Hexapoda</taxon>
        <taxon>Collembola</taxon>
        <taxon>Symphypleona</taxon>
        <taxon>Sminthuridae</taxon>
        <taxon>Allacma</taxon>
    </lineage>
</organism>
<evidence type="ECO:0000313" key="2">
    <source>
        <dbReference type="Proteomes" id="UP000708208"/>
    </source>
</evidence>
<gene>
    <name evidence="1" type="ORF">AFUS01_LOCUS17547</name>
</gene>
<name>A0A8J2K620_9HEXA</name>
<dbReference type="AlphaFoldDB" id="A0A8J2K620"/>
<accession>A0A8J2K620</accession>
<dbReference type="GO" id="GO:0008080">
    <property type="term" value="F:N-acetyltransferase activity"/>
    <property type="evidence" value="ECO:0007669"/>
    <property type="project" value="TreeGrafter"/>
</dbReference>
<dbReference type="PANTHER" id="PTHR20905">
    <property type="entry name" value="N-ACETYLTRANSFERASE-RELATED"/>
    <property type="match status" value="1"/>
</dbReference>
<comment type="caution">
    <text evidence="1">The sequence shown here is derived from an EMBL/GenBank/DDBJ whole genome shotgun (WGS) entry which is preliminary data.</text>
</comment>
<dbReference type="PANTHER" id="PTHR20905:SF28">
    <property type="entry name" value="GH28833P-RELATED"/>
    <property type="match status" value="1"/>
</dbReference>
<evidence type="ECO:0000313" key="1">
    <source>
        <dbReference type="EMBL" id="CAG7728791.1"/>
    </source>
</evidence>
<proteinExistence type="predicted"/>
<evidence type="ECO:0008006" key="3">
    <source>
        <dbReference type="Google" id="ProtNLM"/>
    </source>
</evidence>
<sequence length="221" mass="25060">MSTTPTSKALEGEWNGFVFRLATDEDFPKISDLLRDNFFTSEPLTVLWGTSEEYERDVDMMCRAMLGDNLSFLALDAATNEVAGVRLNFHNARESQPAPPTNQNAKRITYLLRLLNEKSQLFDTYKIEEFANLFTTCVHKNYRQRGLVTEIYRRTIALTRERGYFLAMATFTNPFSRAGAAKVGFQELARIPLKGLKDEDGEELAPGASDDFCITQAVYIL</sequence>
<dbReference type="OrthoDB" id="2115692at2759"/>
<reference evidence="1" key="1">
    <citation type="submission" date="2021-06" db="EMBL/GenBank/DDBJ databases">
        <authorList>
            <person name="Hodson N. C."/>
            <person name="Mongue J. A."/>
            <person name="Jaron S. K."/>
        </authorList>
    </citation>
    <scope>NUCLEOTIDE SEQUENCE</scope>
</reference>